<comment type="catalytic activity">
    <reaction evidence="1 6">
        <text>5-dehydro-4-deoxy-D-glucuronate = 3-deoxy-D-glycero-2,5-hexodiulosonate</text>
        <dbReference type="Rhea" id="RHEA:23896"/>
        <dbReference type="ChEBI" id="CHEBI:17117"/>
        <dbReference type="ChEBI" id="CHEBI:29071"/>
        <dbReference type="EC" id="5.3.1.17"/>
    </reaction>
</comment>
<keyword evidence="8" id="KW-1185">Reference proteome</keyword>
<dbReference type="GO" id="GO:0008697">
    <property type="term" value="F:4-deoxy-L-threo-5-hexosulose-uronate ketol-isomerase activity"/>
    <property type="evidence" value="ECO:0007669"/>
    <property type="project" value="UniProtKB-EC"/>
</dbReference>
<feature type="binding site" evidence="6">
    <location>
        <position position="242"/>
    </location>
    <ligand>
        <name>Zn(2+)</name>
        <dbReference type="ChEBI" id="CHEBI:29105"/>
    </ligand>
</feature>
<feature type="binding site" evidence="6">
    <location>
        <position position="200"/>
    </location>
    <ligand>
        <name>Zn(2+)</name>
        <dbReference type="ChEBI" id="CHEBI:29105"/>
    </ligand>
</feature>
<dbReference type="InterPro" id="IPR011051">
    <property type="entry name" value="RmlC_Cupin_sf"/>
</dbReference>
<dbReference type="EC" id="5.3.1.17" evidence="6"/>
<dbReference type="PANTHER" id="PTHR38461:SF1">
    <property type="entry name" value="4-DEOXY-L-THREO-5-HEXOSULOSE-URONATE KETOL-ISOMERASE"/>
    <property type="match status" value="1"/>
</dbReference>
<name>A0ABM6LCW0_9BACI</name>
<dbReference type="HAMAP" id="MF_00687">
    <property type="entry name" value="KduI"/>
    <property type="match status" value="1"/>
</dbReference>
<dbReference type="PIRSF" id="PIRSF006625">
    <property type="entry name" value="KduI"/>
    <property type="match status" value="1"/>
</dbReference>
<evidence type="ECO:0000313" key="7">
    <source>
        <dbReference type="EMBL" id="ASB87125.1"/>
    </source>
</evidence>
<protein>
    <recommendedName>
        <fullName evidence="6">4-deoxy-L-threo-5-hexosulose-uronate ketol-isomerase</fullName>
        <ecNumber evidence="6">5.3.1.17</ecNumber>
    </recommendedName>
    <alternativeName>
        <fullName evidence="6">5-keto-4-deoxyuronate isomerase</fullName>
    </alternativeName>
    <alternativeName>
        <fullName evidence="6">DKI isomerase</fullName>
    </alternativeName>
</protein>
<dbReference type="Pfam" id="PF04962">
    <property type="entry name" value="KduI"/>
    <property type="match status" value="1"/>
</dbReference>
<evidence type="ECO:0000256" key="2">
    <source>
        <dbReference type="ARBA" id="ARBA00008086"/>
    </source>
</evidence>
<dbReference type="EMBL" id="CP021920">
    <property type="protein sequence ID" value="ASB87125.1"/>
    <property type="molecule type" value="Genomic_DNA"/>
</dbReference>
<dbReference type="Gene3D" id="2.60.120.10">
    <property type="entry name" value="Jelly Rolls"/>
    <property type="match status" value="1"/>
</dbReference>
<organism evidence="7 8">
    <name type="scientific">Bacillus sonorensis</name>
    <dbReference type="NCBI Taxonomy" id="119858"/>
    <lineage>
        <taxon>Bacteria</taxon>
        <taxon>Bacillati</taxon>
        <taxon>Bacillota</taxon>
        <taxon>Bacilli</taxon>
        <taxon>Bacillales</taxon>
        <taxon>Bacillaceae</taxon>
        <taxon>Bacillus</taxon>
    </lineage>
</organism>
<keyword evidence="5 6" id="KW-0413">Isomerase</keyword>
<dbReference type="Gene3D" id="2.60.120.520">
    <property type="entry name" value="pectin degrading enzyme 5-keto 4- deoxyuronate isomerase, domain 1"/>
    <property type="match status" value="1"/>
</dbReference>
<feature type="binding site" evidence="6">
    <location>
        <position position="195"/>
    </location>
    <ligand>
        <name>Zn(2+)</name>
        <dbReference type="ChEBI" id="CHEBI:29105"/>
    </ligand>
</feature>
<reference evidence="7 8" key="1">
    <citation type="submission" date="2017-06" db="EMBL/GenBank/DDBJ databases">
        <title>Genome sequence of Bacillus sonorensis strain SRCM101395.</title>
        <authorList>
            <person name="Cho S.H."/>
        </authorList>
    </citation>
    <scope>NUCLEOTIDE SEQUENCE [LARGE SCALE GENOMIC DNA]</scope>
    <source>
        <strain evidence="7 8">SRCM101395</strain>
    </source>
</reference>
<dbReference type="Proteomes" id="UP000196877">
    <property type="component" value="Chromosome"/>
</dbReference>
<evidence type="ECO:0000313" key="8">
    <source>
        <dbReference type="Proteomes" id="UP000196877"/>
    </source>
</evidence>
<gene>
    <name evidence="6 7" type="primary">kduI</name>
    <name evidence="7" type="ORF">S101395_00570</name>
</gene>
<feature type="binding site" evidence="6">
    <location>
        <position position="193"/>
    </location>
    <ligand>
        <name>Zn(2+)</name>
        <dbReference type="ChEBI" id="CHEBI:29105"/>
    </ligand>
</feature>
<evidence type="ECO:0000256" key="1">
    <source>
        <dbReference type="ARBA" id="ARBA00000552"/>
    </source>
</evidence>
<evidence type="ECO:0000256" key="3">
    <source>
        <dbReference type="ARBA" id="ARBA00022723"/>
    </source>
</evidence>
<comment type="pathway">
    <text evidence="6">Glycan metabolism; pectin degradation; 2-dehydro-3-deoxy-D-gluconate from pectin: step 4/5.</text>
</comment>
<dbReference type="NCBIfam" id="NF002091">
    <property type="entry name" value="PRK00924.1"/>
    <property type="match status" value="1"/>
</dbReference>
<proteinExistence type="inferred from homology"/>
<dbReference type="InterPro" id="IPR007045">
    <property type="entry name" value="KduI"/>
</dbReference>
<accession>A0ABM6LCW0</accession>
<dbReference type="PANTHER" id="PTHR38461">
    <property type="entry name" value="4-DEOXY-L-THREO-5-HEXOSULOSE-URONATE KETOL-ISOMERASE"/>
    <property type="match status" value="1"/>
</dbReference>
<evidence type="ECO:0000256" key="6">
    <source>
        <dbReference type="HAMAP-Rule" id="MF_00687"/>
    </source>
</evidence>
<dbReference type="SUPFAM" id="SSF51182">
    <property type="entry name" value="RmlC-like cupins"/>
    <property type="match status" value="1"/>
</dbReference>
<evidence type="ECO:0000256" key="4">
    <source>
        <dbReference type="ARBA" id="ARBA00022833"/>
    </source>
</evidence>
<comment type="similarity">
    <text evidence="2 6">Belongs to the KduI family.</text>
</comment>
<evidence type="ECO:0000256" key="5">
    <source>
        <dbReference type="ARBA" id="ARBA00023235"/>
    </source>
</evidence>
<dbReference type="CDD" id="cd20294">
    <property type="entry name" value="cupin_KduI_N"/>
    <property type="match status" value="1"/>
</dbReference>
<dbReference type="GeneID" id="92855395"/>
<dbReference type="CDD" id="cd20491">
    <property type="entry name" value="cupin_KduI_C"/>
    <property type="match status" value="1"/>
</dbReference>
<dbReference type="RefSeq" id="WP_006639308.1">
    <property type="nucleotide sequence ID" value="NZ_BORD01000001.1"/>
</dbReference>
<dbReference type="InterPro" id="IPR014710">
    <property type="entry name" value="RmlC-like_jellyroll"/>
</dbReference>
<comment type="cofactor">
    <cofactor evidence="6">
        <name>Zn(2+)</name>
        <dbReference type="ChEBI" id="CHEBI:29105"/>
    </cofactor>
    <text evidence="6">Binds 1 zinc ion per subunit.</text>
</comment>
<sequence>MENRYSVHPEQAKRFTTAELREHFLIDSLFVENQLNMFYSHEDRVVIGGAVPVKEPIKLDAGDFLKTDYFLERREVGIVNVGQAGTVKVDGEEHVLGHKDFLYIGLGSKDVYFSSLNEGAAKFYFISATAHKHYPVQKAALSELPYDHLGDEASSNVRNLYKVIHEDGIKSCQLMMGITFLESNNTWNTMPAHVHDRRMEVYLYLDLHEEEKVFHFMGEPTETRHLVVGNEQAVISPAWSIHSGSGTSNYCFIWAMAGENYTFKDMDAVPMNVIR</sequence>
<dbReference type="InterPro" id="IPR021120">
    <property type="entry name" value="KduI/IolB_isomerase"/>
</dbReference>
<comment type="function">
    <text evidence="6">Catalyzes the isomerization of 5-dehydro-4-deoxy-D-glucuronate to 3-deoxy-D-glycero-2,5-hexodiulosonate.</text>
</comment>
<dbReference type="InterPro" id="IPR027449">
    <property type="entry name" value="KduI_N"/>
</dbReference>
<keyword evidence="3 6" id="KW-0479">Metal-binding</keyword>
<keyword evidence="4 6" id="KW-0862">Zinc</keyword>